<dbReference type="Pfam" id="PF01547">
    <property type="entry name" value="SBP_bac_1"/>
    <property type="match status" value="1"/>
</dbReference>
<dbReference type="EMBL" id="JACJVR010000097">
    <property type="protein sequence ID" value="MBB6694528.1"/>
    <property type="molecule type" value="Genomic_DNA"/>
</dbReference>
<dbReference type="PROSITE" id="PS51257">
    <property type="entry name" value="PROKAR_LIPOPROTEIN"/>
    <property type="match status" value="1"/>
</dbReference>
<dbReference type="RefSeq" id="WP_185138494.1">
    <property type="nucleotide sequence ID" value="NZ_JACJVR010000097.1"/>
</dbReference>
<proteinExistence type="predicted"/>
<feature type="chain" id="PRO_5039699023" evidence="2">
    <location>
        <begin position="24"/>
        <end position="473"/>
    </location>
</feature>
<dbReference type="Proteomes" id="UP000553776">
    <property type="component" value="Unassembled WGS sequence"/>
</dbReference>
<gene>
    <name evidence="3" type="ORF">H7B90_24335</name>
</gene>
<sequence length="473" mass="50955">MKTATWKKASVGMAVLAASVSLAACGGNNSNNGGNAASPSGSASASESPSASASASPSASASEAPKKVTLSFFTNNSDRTVGQGKMEQDLIDAYMKENPNVTIKVETLSPDPQFQDKIKVYNASNALPDIITSWGNTNYLQPLIASGALAEFNRDSLKDYGFVDAALDGFSSDGKLYGIPRNSDFYVLYYNKKIFADNGIQVPATEADLMAAIETLKSKKIVPIAMDGRDTWTSGIWLDTLIQRASGTWDTSKKAMDRTGSFKDPAVVKAAGDMQKWIKAGAFGNGFLNQDYGAARNMFGQGKAAMYMMGQWEMGMASDENFPKEIRDNIGAFPFPTSEGGQGKATDLPAWFGGGYSVSAKSPNKDEAIKFLEWMFKPDNWAKGVWQNGITFPAQKYDQFMTGNETSVQKDLSAIFNGATSYSGTVAQDKFTSDTQKTFYDSIQQLEGNRMKPEDFANVIDDAADKSAKAQAK</sequence>
<dbReference type="SUPFAM" id="SSF53850">
    <property type="entry name" value="Periplasmic binding protein-like II"/>
    <property type="match status" value="1"/>
</dbReference>
<evidence type="ECO:0000256" key="1">
    <source>
        <dbReference type="SAM" id="MobiDB-lite"/>
    </source>
</evidence>
<feature type="signal peptide" evidence="2">
    <location>
        <begin position="1"/>
        <end position="23"/>
    </location>
</feature>
<feature type="region of interest" description="Disordered" evidence="1">
    <location>
        <begin position="27"/>
        <end position="60"/>
    </location>
</feature>
<dbReference type="AlphaFoldDB" id="A0A841U630"/>
<protein>
    <submittedName>
        <fullName evidence="3">Extracellular solute-binding protein</fullName>
    </submittedName>
</protein>
<evidence type="ECO:0000313" key="4">
    <source>
        <dbReference type="Proteomes" id="UP000553776"/>
    </source>
</evidence>
<evidence type="ECO:0000313" key="3">
    <source>
        <dbReference type="EMBL" id="MBB6694528.1"/>
    </source>
</evidence>
<comment type="caution">
    <text evidence="3">The sequence shown here is derived from an EMBL/GenBank/DDBJ whole genome shotgun (WGS) entry which is preliminary data.</text>
</comment>
<dbReference type="Gene3D" id="3.40.190.10">
    <property type="entry name" value="Periplasmic binding protein-like II"/>
    <property type="match status" value="2"/>
</dbReference>
<reference evidence="3 4" key="1">
    <citation type="submission" date="2020-08" db="EMBL/GenBank/DDBJ databases">
        <title>Cohnella phylogeny.</title>
        <authorList>
            <person name="Dunlap C."/>
        </authorList>
    </citation>
    <scope>NUCLEOTIDE SEQUENCE [LARGE SCALE GENOMIC DNA]</scope>
    <source>
        <strain evidence="3 4">DSM 25239</strain>
    </source>
</reference>
<keyword evidence="4" id="KW-1185">Reference proteome</keyword>
<organism evidence="3 4">
    <name type="scientific">Cohnella xylanilytica</name>
    <dbReference type="NCBI Taxonomy" id="557555"/>
    <lineage>
        <taxon>Bacteria</taxon>
        <taxon>Bacillati</taxon>
        <taxon>Bacillota</taxon>
        <taxon>Bacilli</taxon>
        <taxon>Bacillales</taxon>
        <taxon>Paenibacillaceae</taxon>
        <taxon>Cohnella</taxon>
    </lineage>
</organism>
<dbReference type="InterPro" id="IPR006059">
    <property type="entry name" value="SBP"/>
</dbReference>
<keyword evidence="2" id="KW-0732">Signal</keyword>
<dbReference type="InterPro" id="IPR050490">
    <property type="entry name" value="Bact_solute-bd_prot1"/>
</dbReference>
<evidence type="ECO:0000256" key="2">
    <source>
        <dbReference type="SAM" id="SignalP"/>
    </source>
</evidence>
<accession>A0A841U630</accession>
<dbReference type="PANTHER" id="PTHR43649">
    <property type="entry name" value="ARABINOSE-BINDING PROTEIN-RELATED"/>
    <property type="match status" value="1"/>
</dbReference>
<name>A0A841U630_9BACL</name>